<keyword evidence="2" id="KW-1185">Reference proteome</keyword>
<name>A0AAW0LVP7_QUESU</name>
<dbReference type="AlphaFoldDB" id="A0AAW0LVP7"/>
<dbReference type="EMBL" id="PKMF04000052">
    <property type="protein sequence ID" value="KAK7854727.1"/>
    <property type="molecule type" value="Genomic_DNA"/>
</dbReference>
<evidence type="ECO:0000313" key="2">
    <source>
        <dbReference type="Proteomes" id="UP000237347"/>
    </source>
</evidence>
<proteinExistence type="predicted"/>
<gene>
    <name evidence="1" type="ORF">CFP56_031063</name>
</gene>
<sequence>MRIPGVVGKSTEFNVDIFSSETGKWSQSASVCATDCLVGFNPYTGKCCQFFDKPVDLNRSYGIFERLWVFHEKREANRRVKHRTLCQDESGAGVASLVLSCLKDHDKGGKWYLKHKVYLRDLEKSPCLTELLRVDMIVEVLAYHPNDGEIMYLMIETKVVSCNLRRKTPKVVLDSPKTNDLCSDYNVFNFLLPCWPTPIPHQMEKAA</sequence>
<evidence type="ECO:0000313" key="1">
    <source>
        <dbReference type="EMBL" id="KAK7854727.1"/>
    </source>
</evidence>
<comment type="caution">
    <text evidence="1">The sequence shown here is derived from an EMBL/GenBank/DDBJ whole genome shotgun (WGS) entry which is preliminary data.</text>
</comment>
<dbReference type="Proteomes" id="UP000237347">
    <property type="component" value="Unassembled WGS sequence"/>
</dbReference>
<organism evidence="1 2">
    <name type="scientific">Quercus suber</name>
    <name type="common">Cork oak</name>
    <dbReference type="NCBI Taxonomy" id="58331"/>
    <lineage>
        <taxon>Eukaryota</taxon>
        <taxon>Viridiplantae</taxon>
        <taxon>Streptophyta</taxon>
        <taxon>Embryophyta</taxon>
        <taxon>Tracheophyta</taxon>
        <taxon>Spermatophyta</taxon>
        <taxon>Magnoliopsida</taxon>
        <taxon>eudicotyledons</taxon>
        <taxon>Gunneridae</taxon>
        <taxon>Pentapetalae</taxon>
        <taxon>rosids</taxon>
        <taxon>fabids</taxon>
        <taxon>Fagales</taxon>
        <taxon>Fagaceae</taxon>
        <taxon>Quercus</taxon>
    </lineage>
</organism>
<accession>A0AAW0LVP7</accession>
<protein>
    <submittedName>
        <fullName evidence="1">Uncharacterized protein</fullName>
    </submittedName>
</protein>
<reference evidence="1 2" key="1">
    <citation type="journal article" date="2018" name="Sci. Data">
        <title>The draft genome sequence of cork oak.</title>
        <authorList>
            <person name="Ramos A.M."/>
            <person name="Usie A."/>
            <person name="Barbosa P."/>
            <person name="Barros P.M."/>
            <person name="Capote T."/>
            <person name="Chaves I."/>
            <person name="Simoes F."/>
            <person name="Abreu I."/>
            <person name="Carrasquinho I."/>
            <person name="Faro C."/>
            <person name="Guimaraes J.B."/>
            <person name="Mendonca D."/>
            <person name="Nobrega F."/>
            <person name="Rodrigues L."/>
            <person name="Saibo N.J.M."/>
            <person name="Varela M.C."/>
            <person name="Egas C."/>
            <person name="Matos J."/>
            <person name="Miguel C.M."/>
            <person name="Oliveira M.M."/>
            <person name="Ricardo C.P."/>
            <person name="Goncalves S."/>
        </authorList>
    </citation>
    <scope>NUCLEOTIDE SEQUENCE [LARGE SCALE GENOMIC DNA]</scope>
    <source>
        <strain evidence="2">cv. HL8</strain>
    </source>
</reference>